<dbReference type="Proteomes" id="UP000016626">
    <property type="component" value="Unassembled WGS sequence"/>
</dbReference>
<dbReference type="AlphaFoldDB" id="U2R344"/>
<keyword evidence="1" id="KW-0175">Coiled coil</keyword>
<dbReference type="RefSeq" id="WP_021747017.1">
    <property type="nucleotide sequence ID" value="NZ_KI271424.1"/>
</dbReference>
<name>U2R344_LEPWF</name>
<dbReference type="HOGENOM" id="CLU_682439_0_0_0"/>
<feature type="non-terminal residue" evidence="2">
    <location>
        <position position="404"/>
    </location>
</feature>
<reference evidence="2 3" key="1">
    <citation type="submission" date="2013-06" db="EMBL/GenBank/DDBJ databases">
        <authorList>
            <person name="Weinstock G."/>
            <person name="Sodergren E."/>
            <person name="Lobos E.A."/>
            <person name="Fulton L."/>
            <person name="Fulton R."/>
            <person name="Courtney L."/>
            <person name="Fronick C."/>
            <person name="O'Laughlin M."/>
            <person name="Godfrey J."/>
            <person name="Wilson R.M."/>
            <person name="Miner T."/>
            <person name="Farmer C."/>
            <person name="Delehaunty K."/>
            <person name="Cordes M."/>
            <person name="Minx P."/>
            <person name="Tomlinson C."/>
            <person name="Chen J."/>
            <person name="Wollam A."/>
            <person name="Pepin K.H."/>
            <person name="Bhonagiri V."/>
            <person name="Zhang X."/>
            <person name="Warren W."/>
            <person name="Mitreva M."/>
            <person name="Mardis E.R."/>
            <person name="Wilson R.K."/>
        </authorList>
    </citation>
    <scope>NUCLEOTIDE SEQUENCE [LARGE SCALE GENOMIC DNA]</scope>
    <source>
        <strain evidence="2 3">F0279</strain>
    </source>
</reference>
<comment type="caution">
    <text evidence="2">The sequence shown here is derived from an EMBL/GenBank/DDBJ whole genome shotgun (WGS) entry which is preliminary data.</text>
</comment>
<protein>
    <submittedName>
        <fullName evidence="2">Uncharacterized protein</fullName>
    </submittedName>
</protein>
<feature type="coiled-coil region" evidence="1">
    <location>
        <begin position="232"/>
        <end position="259"/>
    </location>
</feature>
<evidence type="ECO:0000256" key="1">
    <source>
        <dbReference type="SAM" id="Coils"/>
    </source>
</evidence>
<proteinExistence type="predicted"/>
<organism evidence="2 3">
    <name type="scientific">Leptotrichia wadei (strain F0279)</name>
    <dbReference type="NCBI Taxonomy" id="888055"/>
    <lineage>
        <taxon>Bacteria</taxon>
        <taxon>Fusobacteriati</taxon>
        <taxon>Fusobacteriota</taxon>
        <taxon>Fusobacteriia</taxon>
        <taxon>Fusobacteriales</taxon>
        <taxon>Leptotrichiaceae</taxon>
        <taxon>Leptotrichia</taxon>
    </lineage>
</organism>
<sequence length="404" mass="46817">MKALVFFSPVSDRMNSKKFMEALEKFKDDPFGETMKQLKKELKSNQRVARSKILLLPVYITKIEFLKGSSEITSIMLKDKENASWRENRFAYFQFREGEYIKVTGDIVSLDLDKKTGEEGVAEEITKYAEMGSSEKKRFRQKIGKKAIQYLSNLASINQMNNWASINDAADGVGDVEQGNIGNREPSNPINVYSKVTKNMWIVYFNEMDPVLDESDAKNWDEKSDADREYRYQETNKRLEALNSQIKDLDDKIKGELDIIEARRVTKQKMLAVYGDENSMKLRLNSIKEEKEKIATTKTREEAKKTALPSSATDLEKKMIDLEIDRLNSQNAMLAAEDNEIRDALENDVLDKTSLEKMKRWKEEQKKLIESRKEVKKSQVKSKSEYEAELEMEKRKKWAESLIG</sequence>
<dbReference type="EMBL" id="AWVM01000106">
    <property type="protein sequence ID" value="ERK48048.1"/>
    <property type="molecule type" value="Genomic_DNA"/>
</dbReference>
<accession>U2R344</accession>
<evidence type="ECO:0000313" key="2">
    <source>
        <dbReference type="EMBL" id="ERK48048.1"/>
    </source>
</evidence>
<gene>
    <name evidence="2" type="ORF">HMPREF9015_02073</name>
</gene>
<feature type="coiled-coil region" evidence="1">
    <location>
        <begin position="327"/>
        <end position="378"/>
    </location>
</feature>
<evidence type="ECO:0000313" key="3">
    <source>
        <dbReference type="Proteomes" id="UP000016626"/>
    </source>
</evidence>